<protein>
    <recommendedName>
        <fullName evidence="2">EF-hand domain-containing protein</fullName>
    </recommendedName>
</protein>
<name>A0A0U4BPB3_9BACT</name>
<organism evidence="3 4">
    <name type="scientific">Hymenobacter sedentarius</name>
    <dbReference type="NCBI Taxonomy" id="1411621"/>
    <lineage>
        <taxon>Bacteria</taxon>
        <taxon>Pseudomonadati</taxon>
        <taxon>Bacteroidota</taxon>
        <taxon>Cytophagia</taxon>
        <taxon>Cytophagales</taxon>
        <taxon>Hymenobacteraceae</taxon>
        <taxon>Hymenobacter</taxon>
    </lineage>
</organism>
<dbReference type="SUPFAM" id="SSF53187">
    <property type="entry name" value="Zn-dependent exopeptidases"/>
    <property type="match status" value="1"/>
</dbReference>
<dbReference type="PROSITE" id="PS50222">
    <property type="entry name" value="EF_HAND_2"/>
    <property type="match status" value="1"/>
</dbReference>
<feature type="domain" description="EF-hand" evidence="2">
    <location>
        <begin position="345"/>
        <end position="373"/>
    </location>
</feature>
<proteinExistence type="predicted"/>
<dbReference type="EMBL" id="CP013909">
    <property type="protein sequence ID" value="ALW85255.1"/>
    <property type="molecule type" value="Genomic_DNA"/>
</dbReference>
<evidence type="ECO:0000313" key="3">
    <source>
        <dbReference type="EMBL" id="ALW85255.1"/>
    </source>
</evidence>
<dbReference type="PANTHER" id="PTHR12147:SF26">
    <property type="entry name" value="PEPTIDASE M28 DOMAIN-CONTAINING PROTEIN"/>
    <property type="match status" value="1"/>
</dbReference>
<reference evidence="3 4" key="1">
    <citation type="submission" date="2015-12" db="EMBL/GenBank/DDBJ databases">
        <authorList>
            <person name="Shamseldin A."/>
            <person name="Moawad H."/>
            <person name="Abd El-Rahim W.M."/>
            <person name="Sadowsky M.J."/>
        </authorList>
    </citation>
    <scope>NUCLEOTIDE SEQUENCE [LARGE SCALE GENOMIC DNA]</scope>
    <source>
        <strain evidence="3 4">DG5B</strain>
    </source>
</reference>
<accession>A0A0U4BPB3</accession>
<dbReference type="PROSITE" id="PS00018">
    <property type="entry name" value="EF_HAND_1"/>
    <property type="match status" value="1"/>
</dbReference>
<evidence type="ECO:0000256" key="1">
    <source>
        <dbReference type="SAM" id="MobiDB-lite"/>
    </source>
</evidence>
<dbReference type="InterPro" id="IPR018247">
    <property type="entry name" value="EF_Hand_1_Ca_BS"/>
</dbReference>
<gene>
    <name evidence="3" type="ORF">AUC43_09190</name>
</gene>
<dbReference type="KEGG" id="hyg:AUC43_09190"/>
<dbReference type="GO" id="GO:0006508">
    <property type="term" value="P:proteolysis"/>
    <property type="evidence" value="ECO:0007669"/>
    <property type="project" value="InterPro"/>
</dbReference>
<feature type="region of interest" description="Disordered" evidence="1">
    <location>
        <begin position="1"/>
        <end position="33"/>
    </location>
</feature>
<dbReference type="InterPro" id="IPR045175">
    <property type="entry name" value="M28_fam"/>
</dbReference>
<dbReference type="AlphaFoldDB" id="A0A0U4BPB3"/>
<dbReference type="OrthoDB" id="844214at2"/>
<dbReference type="InterPro" id="IPR007484">
    <property type="entry name" value="Peptidase_M28"/>
</dbReference>
<evidence type="ECO:0000313" key="4">
    <source>
        <dbReference type="Proteomes" id="UP000059542"/>
    </source>
</evidence>
<dbReference type="Gene3D" id="3.40.630.10">
    <property type="entry name" value="Zn peptidases"/>
    <property type="match status" value="2"/>
</dbReference>
<feature type="compositionally biased region" description="Low complexity" evidence="1">
    <location>
        <begin position="17"/>
        <end position="33"/>
    </location>
</feature>
<evidence type="ECO:0000259" key="2">
    <source>
        <dbReference type="PROSITE" id="PS50222"/>
    </source>
</evidence>
<sequence length="544" mass="59208">MAQDKPTIKIKTKAKPGKTATAHTPAPASAPAPATDFSLRYASGITAEDLRQHLSILASDEYEGRETGKKGQKMAAEYIRKQFTAPGLTGPVKDSDSPCLQHFTVNRLRLDPSTSVKIGGKTFVLNKDFYAVANGTLATATPVQPVFAGYGIQAAGYTDFAAAGDLHGKDLLLLGEPTGKDGKPLRKDDKTGLMFGDLGFQGVVDRMVAIRPLKPRSLFCIEPTAEAFEQVPKTFSYLLGLEQLTFPDAPDRKGPPNLFIVSPEMGAALLSTNAAGLANYQQAVAAAGKPIVSSFKPAAAIVQTVEKKEPFTTENVLGFLEGSDKKDEILVVSAHYDHLGIKDGKVFNGADEDGSGTVSVLEMAQAFAQAKKDGHGPRRSILFLANTGEEEGQLGSQYYTSHPVFPLENTVADLNIDMVGRVDSVHRGKGDYVYLVGDDKLSSVLHTLSEATNQKYNPVALDYKYNDPNDPARIYYRSDHYQFAKHQVPVIFYYSGGHPQFHQPTDDVDLIDFPAMARRDQLIFHTAWELANRDRRVVVDSNKP</sequence>
<dbReference type="GO" id="GO:0005509">
    <property type="term" value="F:calcium ion binding"/>
    <property type="evidence" value="ECO:0007669"/>
    <property type="project" value="InterPro"/>
</dbReference>
<dbReference type="Pfam" id="PF04389">
    <property type="entry name" value="Peptidase_M28"/>
    <property type="match status" value="1"/>
</dbReference>
<dbReference type="InterPro" id="IPR002048">
    <property type="entry name" value="EF_hand_dom"/>
</dbReference>
<dbReference type="PANTHER" id="PTHR12147">
    <property type="entry name" value="METALLOPEPTIDASE M28 FAMILY MEMBER"/>
    <property type="match status" value="1"/>
</dbReference>
<keyword evidence="4" id="KW-1185">Reference proteome</keyword>
<dbReference type="Proteomes" id="UP000059542">
    <property type="component" value="Chromosome"/>
</dbReference>
<dbReference type="GO" id="GO:0008235">
    <property type="term" value="F:metalloexopeptidase activity"/>
    <property type="evidence" value="ECO:0007669"/>
    <property type="project" value="InterPro"/>
</dbReference>
<dbReference type="STRING" id="1411621.AUC43_09190"/>